<protein>
    <recommendedName>
        <fullName evidence="4">Outer membrane lipoprotein-sorting protein</fullName>
    </recommendedName>
</protein>
<sequence>MKHLNLSLIFLLLIQISFSQQYDTVYIETDSIDSNNDIYKTGNVYVFDYEIIDNGKACKLLRNSGMFAGKNYELVSLETDTLKLDRIHILVKPVSESNSSNGHQTEIVYLIGPPYKRMSSTGAVDNNINIWIHPIRDGFFNALETAPFPYVKRPLTIGEEWNDEMLIGQGWRDEKWGIWEGSLLLSYTYKTIEKVDLKTHLGTIECYVTESIASSTIGETKLKSYYSKIYGFVRLEYELLNDLKVNMWLTDYKTGQSFNSFKEMHKTNSYIKQ</sequence>
<dbReference type="Proteomes" id="UP001203687">
    <property type="component" value="Unassembled WGS sequence"/>
</dbReference>
<accession>A0ABT0HB50</accession>
<organism evidence="2 3">
    <name type="scientific">Psychroserpens algicola</name>
    <dbReference type="NCBI Taxonomy" id="1719034"/>
    <lineage>
        <taxon>Bacteria</taxon>
        <taxon>Pseudomonadati</taxon>
        <taxon>Bacteroidota</taxon>
        <taxon>Flavobacteriia</taxon>
        <taxon>Flavobacteriales</taxon>
        <taxon>Flavobacteriaceae</taxon>
        <taxon>Psychroserpens</taxon>
    </lineage>
</organism>
<feature type="chain" id="PRO_5047135390" description="Outer membrane lipoprotein-sorting protein" evidence="1">
    <location>
        <begin position="22"/>
        <end position="273"/>
    </location>
</feature>
<dbReference type="EMBL" id="JALPQF010000010">
    <property type="protein sequence ID" value="MCK8481090.1"/>
    <property type="molecule type" value="Genomic_DNA"/>
</dbReference>
<proteinExistence type="predicted"/>
<evidence type="ECO:0008006" key="4">
    <source>
        <dbReference type="Google" id="ProtNLM"/>
    </source>
</evidence>
<evidence type="ECO:0000313" key="2">
    <source>
        <dbReference type="EMBL" id="MCK8481090.1"/>
    </source>
</evidence>
<dbReference type="RefSeq" id="WP_248413100.1">
    <property type="nucleotide sequence ID" value="NZ_JALPQF010000010.1"/>
</dbReference>
<evidence type="ECO:0000256" key="1">
    <source>
        <dbReference type="SAM" id="SignalP"/>
    </source>
</evidence>
<comment type="caution">
    <text evidence="2">The sequence shown here is derived from an EMBL/GenBank/DDBJ whole genome shotgun (WGS) entry which is preliminary data.</text>
</comment>
<reference evidence="2" key="1">
    <citation type="submission" date="2022-04" db="EMBL/GenBank/DDBJ databases">
        <authorList>
            <person name="Ren T."/>
        </authorList>
    </citation>
    <scope>NUCLEOTIDE SEQUENCE</scope>
    <source>
        <strain evidence="2">F63249</strain>
    </source>
</reference>
<keyword evidence="1" id="KW-0732">Signal</keyword>
<name>A0ABT0HB50_9FLAO</name>
<evidence type="ECO:0000313" key="3">
    <source>
        <dbReference type="Proteomes" id="UP001203687"/>
    </source>
</evidence>
<feature type="signal peptide" evidence="1">
    <location>
        <begin position="1"/>
        <end position="21"/>
    </location>
</feature>
<gene>
    <name evidence="2" type="ORF">MUY34_10680</name>
</gene>
<keyword evidence="3" id="KW-1185">Reference proteome</keyword>